<dbReference type="Pfam" id="PF13407">
    <property type="entry name" value="Peripla_BP_4"/>
    <property type="match status" value="1"/>
</dbReference>
<keyword evidence="7" id="KW-1185">Reference proteome</keyword>
<evidence type="ECO:0000259" key="5">
    <source>
        <dbReference type="Pfam" id="PF13407"/>
    </source>
</evidence>
<dbReference type="GO" id="GO:0030246">
    <property type="term" value="F:carbohydrate binding"/>
    <property type="evidence" value="ECO:0007669"/>
    <property type="project" value="UniProtKB-ARBA"/>
</dbReference>
<evidence type="ECO:0000256" key="2">
    <source>
        <dbReference type="ARBA" id="ARBA00007639"/>
    </source>
</evidence>
<dbReference type="GO" id="GO:0030313">
    <property type="term" value="C:cell envelope"/>
    <property type="evidence" value="ECO:0007669"/>
    <property type="project" value="UniProtKB-SubCell"/>
</dbReference>
<dbReference type="RefSeq" id="WP_155052438.1">
    <property type="nucleotide sequence ID" value="NZ_BAAAIB010000009.1"/>
</dbReference>
<dbReference type="PANTHER" id="PTHR46847">
    <property type="entry name" value="D-ALLOSE-BINDING PERIPLASMIC PROTEIN-RELATED"/>
    <property type="match status" value="1"/>
</dbReference>
<accession>A0A6I3M8S8</accession>
<dbReference type="SUPFAM" id="SSF53822">
    <property type="entry name" value="Periplasmic binding protein-like I"/>
    <property type="match status" value="1"/>
</dbReference>
<dbReference type="PROSITE" id="PS51257">
    <property type="entry name" value="PROKAR_LIPOPROTEIN"/>
    <property type="match status" value="1"/>
</dbReference>
<dbReference type="InterPro" id="IPR025997">
    <property type="entry name" value="SBP_2_dom"/>
</dbReference>
<evidence type="ECO:0000256" key="1">
    <source>
        <dbReference type="ARBA" id="ARBA00004196"/>
    </source>
</evidence>
<dbReference type="CDD" id="cd19970">
    <property type="entry name" value="PBP1_ABC_sugar_binding-like"/>
    <property type="match status" value="1"/>
</dbReference>
<evidence type="ECO:0000256" key="4">
    <source>
        <dbReference type="SAM" id="SignalP"/>
    </source>
</evidence>
<dbReference type="Proteomes" id="UP000433071">
    <property type="component" value="Unassembled WGS sequence"/>
</dbReference>
<comment type="caution">
    <text evidence="6">The sequence shown here is derived from an EMBL/GenBank/DDBJ whole genome shotgun (WGS) entry which is preliminary data.</text>
</comment>
<dbReference type="PANTHER" id="PTHR46847:SF1">
    <property type="entry name" value="D-ALLOSE-BINDING PERIPLASMIC PROTEIN-RELATED"/>
    <property type="match status" value="1"/>
</dbReference>
<name>A0A6I3M8S8_9MICO</name>
<dbReference type="OrthoDB" id="9813037at2"/>
<dbReference type="AlphaFoldDB" id="A0A6I3M8S8"/>
<evidence type="ECO:0000256" key="3">
    <source>
        <dbReference type="ARBA" id="ARBA00022729"/>
    </source>
</evidence>
<keyword evidence="3 4" id="KW-0732">Signal</keyword>
<dbReference type="InterPro" id="IPR028082">
    <property type="entry name" value="Peripla_BP_I"/>
</dbReference>
<comment type="similarity">
    <text evidence="2">Belongs to the bacterial solute-binding protein 2 family.</text>
</comment>
<evidence type="ECO:0000313" key="7">
    <source>
        <dbReference type="Proteomes" id="UP000433071"/>
    </source>
</evidence>
<feature type="domain" description="Periplasmic binding protein" evidence="5">
    <location>
        <begin position="44"/>
        <end position="305"/>
    </location>
</feature>
<reference evidence="6 7" key="1">
    <citation type="submission" date="2019-11" db="EMBL/GenBank/DDBJ databases">
        <title>Agromyces kandeliae sp. nov., isolated from mangrove soil.</title>
        <authorList>
            <person name="Wang R."/>
        </authorList>
    </citation>
    <scope>NUCLEOTIDE SEQUENCE [LARGE SCALE GENOMIC DNA]</scope>
    <source>
        <strain evidence="6 7">JCM 11433</strain>
    </source>
</reference>
<gene>
    <name evidence="6" type="ORF">GJ743_13475</name>
</gene>
<organism evidence="6 7">
    <name type="scientific">Agromyces bracchium</name>
    <dbReference type="NCBI Taxonomy" id="88376"/>
    <lineage>
        <taxon>Bacteria</taxon>
        <taxon>Bacillati</taxon>
        <taxon>Actinomycetota</taxon>
        <taxon>Actinomycetes</taxon>
        <taxon>Micrococcales</taxon>
        <taxon>Microbacteriaceae</taxon>
        <taxon>Agromyces</taxon>
    </lineage>
</organism>
<feature type="signal peptide" evidence="4">
    <location>
        <begin position="1"/>
        <end position="23"/>
    </location>
</feature>
<evidence type="ECO:0000313" key="6">
    <source>
        <dbReference type="EMBL" id="MTH69381.1"/>
    </source>
</evidence>
<comment type="subcellular location">
    <subcellularLocation>
        <location evidence="1">Cell envelope</location>
    </subcellularLocation>
</comment>
<proteinExistence type="inferred from homology"/>
<dbReference type="EMBL" id="WMLB01000027">
    <property type="protein sequence ID" value="MTH69381.1"/>
    <property type="molecule type" value="Genomic_DNA"/>
</dbReference>
<protein>
    <submittedName>
        <fullName evidence="6">Substrate-binding domain-containing protein</fullName>
    </submittedName>
</protein>
<sequence length="321" mass="32928">MRSKLLATAAVAATLVATLSACGQQTTGTTAGTGQDSDGDVPTIGLVMKSLGNPYFQDMQAGAEEYAEGNDEFVLKAVGIQSETDVTGQVEAVNNLVAQGVDAIVIAPADSRALVAPLKQAADQGIEIINIDVKLDDSALADADIEVPFVGPDNVEGARTVGEVLADELGAGGKVVILEGVQGAANAEQRKEGFEAAIDEGGLDLVASATANWETEQANTVFTNILSANPDIQGVMAANDSMALGVLAALESAGKKGEIKVVGFDNIPEIEPYLQDGSLLATLDQFGSQQAVFGIDAALALLNGDTVAEWEKTNIELITGP</sequence>
<feature type="chain" id="PRO_5026293686" evidence="4">
    <location>
        <begin position="24"/>
        <end position="321"/>
    </location>
</feature>
<dbReference type="Gene3D" id="3.40.50.2300">
    <property type="match status" value="2"/>
</dbReference>